<dbReference type="InterPro" id="IPR050564">
    <property type="entry name" value="F420-G6PD/mer"/>
</dbReference>
<feature type="domain" description="Luciferase-like" evidence="2">
    <location>
        <begin position="14"/>
        <end position="297"/>
    </location>
</feature>
<gene>
    <name evidence="3" type="ORF">M2152_002642</name>
</gene>
<organism evidence="3 4">
    <name type="scientific">Antiquaquibacter oligotrophicus</name>
    <dbReference type="NCBI Taxonomy" id="2880260"/>
    <lineage>
        <taxon>Bacteria</taxon>
        <taxon>Bacillati</taxon>
        <taxon>Actinomycetota</taxon>
        <taxon>Actinomycetes</taxon>
        <taxon>Micrococcales</taxon>
        <taxon>Microbacteriaceae</taxon>
        <taxon>Antiquaquibacter</taxon>
    </lineage>
</organism>
<keyword evidence="4" id="KW-1185">Reference proteome</keyword>
<accession>A0ABT6KR46</accession>
<evidence type="ECO:0000256" key="1">
    <source>
        <dbReference type="ARBA" id="ARBA00023002"/>
    </source>
</evidence>
<dbReference type="SUPFAM" id="SSF51679">
    <property type="entry name" value="Bacterial luciferase-like"/>
    <property type="match status" value="1"/>
</dbReference>
<evidence type="ECO:0000313" key="3">
    <source>
        <dbReference type="EMBL" id="MDH6182460.1"/>
    </source>
</evidence>
<dbReference type="PANTHER" id="PTHR43244:SF1">
    <property type="entry name" value="5,10-METHYLENETETRAHYDROMETHANOPTERIN REDUCTASE"/>
    <property type="match status" value="1"/>
</dbReference>
<dbReference type="RefSeq" id="WP_322134737.1">
    <property type="nucleotide sequence ID" value="NZ_CP085036.1"/>
</dbReference>
<reference evidence="3 4" key="1">
    <citation type="submission" date="2023-04" db="EMBL/GenBank/DDBJ databases">
        <title>Genome Encyclopedia of Bacteria and Archaea VI: Functional Genomics of Type Strains.</title>
        <authorList>
            <person name="Whitman W."/>
        </authorList>
    </citation>
    <scope>NUCLEOTIDE SEQUENCE [LARGE SCALE GENOMIC DNA]</scope>
    <source>
        <strain evidence="3 4">SG_E_30_P1</strain>
    </source>
</reference>
<sequence>MNAPVGLLIGSHIPPADIPGLAALAEEKGFGEVWLTEDLWYTSGVIAATAALAATSTIPVGLGIQSAVTRHSSIQALDFATIAAMFPGRFWPGIGLGLPAWLDQMGLMPPAPMRAVRESVETVKALLAGETVSLDGIQQLKEITLAYPTPEVPPIYIGAVGPKSIVQTGRIADGLVASTTSGVDYIRWARTLLDEGAAASDGGHRRIATFALFCGDEDPRAARDALRHSLAFYLTIMQGTDLISVYGIDDELAELAKGGVERVAAEMPDAWLEDLAIAGNAEECAAKIQNFLDAGSDSVILFPAPFERGRELVEFAGDRVIPLIGQ</sequence>
<dbReference type="Gene3D" id="3.20.20.30">
    <property type="entry name" value="Luciferase-like domain"/>
    <property type="match status" value="1"/>
</dbReference>
<dbReference type="EC" id="1.5.98.2" evidence="3"/>
<dbReference type="InterPro" id="IPR036661">
    <property type="entry name" value="Luciferase-like_sf"/>
</dbReference>
<dbReference type="Pfam" id="PF00296">
    <property type="entry name" value="Bac_luciferase"/>
    <property type="match status" value="1"/>
</dbReference>
<comment type="caution">
    <text evidence="3">The sequence shown here is derived from an EMBL/GenBank/DDBJ whole genome shotgun (WGS) entry which is preliminary data.</text>
</comment>
<name>A0ABT6KR46_9MICO</name>
<dbReference type="CDD" id="cd01097">
    <property type="entry name" value="Tetrahydromethanopterin_reductase"/>
    <property type="match status" value="1"/>
</dbReference>
<dbReference type="Proteomes" id="UP001160142">
    <property type="component" value="Unassembled WGS sequence"/>
</dbReference>
<evidence type="ECO:0000313" key="4">
    <source>
        <dbReference type="Proteomes" id="UP001160142"/>
    </source>
</evidence>
<dbReference type="EMBL" id="JARXVQ010000001">
    <property type="protein sequence ID" value="MDH6182460.1"/>
    <property type="molecule type" value="Genomic_DNA"/>
</dbReference>
<dbReference type="InterPro" id="IPR011251">
    <property type="entry name" value="Luciferase-like_dom"/>
</dbReference>
<proteinExistence type="predicted"/>
<dbReference type="PANTHER" id="PTHR43244">
    <property type="match status" value="1"/>
</dbReference>
<dbReference type="GO" id="GO:0018537">
    <property type="term" value="F:coenzyme F420-dependent N5,N10-methenyltetrahydromethanopterin reductase activity"/>
    <property type="evidence" value="ECO:0007669"/>
    <property type="project" value="UniProtKB-EC"/>
</dbReference>
<keyword evidence="1 3" id="KW-0560">Oxidoreductase</keyword>
<evidence type="ECO:0000259" key="2">
    <source>
        <dbReference type="Pfam" id="PF00296"/>
    </source>
</evidence>
<protein>
    <submittedName>
        <fullName evidence="3">5,10-methylenetetrahydromethanopterin reductase</fullName>
        <ecNumber evidence="3">1.5.98.2</ecNumber>
    </submittedName>
</protein>